<evidence type="ECO:0000313" key="1">
    <source>
        <dbReference type="EMBL" id="VAW93662.1"/>
    </source>
</evidence>
<accession>A0A3B1A1N7</accession>
<organism evidence="1">
    <name type="scientific">hydrothermal vent metagenome</name>
    <dbReference type="NCBI Taxonomy" id="652676"/>
    <lineage>
        <taxon>unclassified sequences</taxon>
        <taxon>metagenomes</taxon>
        <taxon>ecological metagenomes</taxon>
    </lineage>
</organism>
<dbReference type="EMBL" id="UOFR01000021">
    <property type="protein sequence ID" value="VAW93662.1"/>
    <property type="molecule type" value="Genomic_DNA"/>
</dbReference>
<name>A0A3B1A1N7_9ZZZZ</name>
<proteinExistence type="predicted"/>
<sequence length="90" mass="10201">MSIRIVTLISLLFYGSLIASSTIMADETASFDIAEFHQILESINKANIPDNVKDRLFQDLKTSMIENVRISNIPEENKRTLIKDLKSSSR</sequence>
<dbReference type="AlphaFoldDB" id="A0A3B1A1N7"/>
<reference evidence="1" key="1">
    <citation type="submission" date="2018-06" db="EMBL/GenBank/DDBJ databases">
        <authorList>
            <person name="Zhirakovskaya E."/>
        </authorList>
    </citation>
    <scope>NUCLEOTIDE SEQUENCE</scope>
</reference>
<gene>
    <name evidence="1" type="ORF">MNBD_GAMMA21-3041</name>
</gene>
<protein>
    <submittedName>
        <fullName evidence="1">Uncharacterized protein</fullName>
    </submittedName>
</protein>